<dbReference type="PANTHER" id="PTHR42940:SF7">
    <property type="entry name" value="ALCOHOL DEHYDROGENASE-LIKE N-TERMINAL DOMAIN-CONTAINING PROTEIN"/>
    <property type="match status" value="1"/>
</dbReference>
<dbReference type="InterPro" id="IPR002328">
    <property type="entry name" value="ADH_Zn_CS"/>
</dbReference>
<proteinExistence type="inferred from homology"/>
<dbReference type="OrthoDB" id="1560166at2759"/>
<dbReference type="Gene3D" id="3.90.180.10">
    <property type="entry name" value="Medium-chain alcohol dehydrogenases, catalytic domain"/>
    <property type="match status" value="1"/>
</dbReference>
<protein>
    <submittedName>
        <fullName evidence="9">Alcohol dehydrogenase</fullName>
    </submittedName>
</protein>
<dbReference type="InterPro" id="IPR011032">
    <property type="entry name" value="GroES-like_sf"/>
</dbReference>
<dbReference type="InterPro" id="IPR013149">
    <property type="entry name" value="ADH-like_C"/>
</dbReference>
<evidence type="ECO:0000256" key="1">
    <source>
        <dbReference type="ARBA" id="ARBA00001947"/>
    </source>
</evidence>
<dbReference type="AlphaFoldDB" id="E4UUK1"/>
<keyword evidence="6" id="KW-0520">NAD</keyword>
<keyword evidence="5" id="KW-0560">Oxidoreductase</keyword>
<sequence>MDIPKTFKQAIFKEVGAPLVLEEVPMTPPGKGEVLVKVQTCGVCYSDTAVQKNALGGGLPRVPGHEIIGHVAAVGEGVTQWKVGDRIGGAWHGGHDGYYQMCDNALVNGVNKGGGYAEYCLLRSEAGVRIPPDVDAAKFAPILCAGVTVFNSMRNMNLIPGSTVAIQGLGGLGHLAIQYANRFGYRVVALSRGSDKEKFARDLGAHIYIDGSKGDVGEQLQKLGGVDMIVSTAPSKNAVEPLLKGLGMLGKLLVLSVPGDITINTGLMVRRGLSVQCWPSGHATDSEDAIEFAKLEGINCMVETFPLAKVNEAYDAMVKGTVRFRAVITME</sequence>
<dbReference type="Proteomes" id="UP000002669">
    <property type="component" value="Unassembled WGS sequence"/>
</dbReference>
<dbReference type="Pfam" id="PF00107">
    <property type="entry name" value="ADH_zinc_N"/>
    <property type="match status" value="1"/>
</dbReference>
<dbReference type="InterPro" id="IPR036291">
    <property type="entry name" value="NAD(P)-bd_dom_sf"/>
</dbReference>
<dbReference type="eggNOG" id="KOG0023">
    <property type="taxonomic scope" value="Eukaryota"/>
</dbReference>
<dbReference type="GO" id="GO:0004022">
    <property type="term" value="F:alcohol dehydrogenase (NAD+) activity"/>
    <property type="evidence" value="ECO:0007669"/>
    <property type="project" value="TreeGrafter"/>
</dbReference>
<dbReference type="HOGENOM" id="CLU_026673_20_1_1"/>
<keyword evidence="10" id="KW-1185">Reference proteome</keyword>
<evidence type="ECO:0000259" key="8">
    <source>
        <dbReference type="SMART" id="SM00829"/>
    </source>
</evidence>
<evidence type="ECO:0000256" key="5">
    <source>
        <dbReference type="ARBA" id="ARBA00023002"/>
    </source>
</evidence>
<evidence type="ECO:0000256" key="2">
    <source>
        <dbReference type="ARBA" id="ARBA00008072"/>
    </source>
</evidence>
<dbReference type="Pfam" id="PF08240">
    <property type="entry name" value="ADH_N"/>
    <property type="match status" value="1"/>
</dbReference>
<evidence type="ECO:0000256" key="6">
    <source>
        <dbReference type="ARBA" id="ARBA00023027"/>
    </source>
</evidence>
<dbReference type="RefSeq" id="XP_003173798.1">
    <property type="nucleotide sequence ID" value="XM_003173750.1"/>
</dbReference>
<dbReference type="InterPro" id="IPR020843">
    <property type="entry name" value="ER"/>
</dbReference>
<dbReference type="STRING" id="535722.E4UUK1"/>
<evidence type="ECO:0000256" key="4">
    <source>
        <dbReference type="ARBA" id="ARBA00022833"/>
    </source>
</evidence>
<name>E4UUK1_ARTGP</name>
<feature type="domain" description="Enoyl reductase (ER)" evidence="8">
    <location>
        <begin position="16"/>
        <end position="328"/>
    </location>
</feature>
<comment type="similarity">
    <text evidence="2 7">Belongs to the zinc-containing alcohol dehydrogenase family.</text>
</comment>
<evidence type="ECO:0000313" key="10">
    <source>
        <dbReference type="Proteomes" id="UP000002669"/>
    </source>
</evidence>
<keyword evidence="3 7" id="KW-0479">Metal-binding</keyword>
<accession>E4UUK1</accession>
<gene>
    <name evidence="9" type="ORF">MGYG_03970</name>
</gene>
<dbReference type="OMA" id="HDDAEYC"/>
<dbReference type="Gene3D" id="3.40.50.720">
    <property type="entry name" value="NAD(P)-binding Rossmann-like Domain"/>
    <property type="match status" value="1"/>
</dbReference>
<dbReference type="PROSITE" id="PS00059">
    <property type="entry name" value="ADH_ZINC"/>
    <property type="match status" value="1"/>
</dbReference>
<dbReference type="EMBL" id="DS989824">
    <property type="protein sequence ID" value="EFR00968.1"/>
    <property type="molecule type" value="Genomic_DNA"/>
</dbReference>
<dbReference type="GeneID" id="10029082"/>
<dbReference type="InterPro" id="IPR013154">
    <property type="entry name" value="ADH-like_N"/>
</dbReference>
<dbReference type="SMART" id="SM00829">
    <property type="entry name" value="PKS_ER"/>
    <property type="match status" value="1"/>
</dbReference>
<evidence type="ECO:0000313" key="9">
    <source>
        <dbReference type="EMBL" id="EFR00968.1"/>
    </source>
</evidence>
<dbReference type="FunFam" id="3.40.50.720:FF:000039">
    <property type="entry name" value="Alcohol dehydrogenase AdhP"/>
    <property type="match status" value="1"/>
</dbReference>
<comment type="cofactor">
    <cofactor evidence="1 7">
        <name>Zn(2+)</name>
        <dbReference type="ChEBI" id="CHEBI:29105"/>
    </cofactor>
</comment>
<dbReference type="VEuPathDB" id="FungiDB:MGYG_03970"/>
<dbReference type="SUPFAM" id="SSF51735">
    <property type="entry name" value="NAD(P)-binding Rossmann-fold domains"/>
    <property type="match status" value="1"/>
</dbReference>
<dbReference type="GO" id="GO:0008270">
    <property type="term" value="F:zinc ion binding"/>
    <property type="evidence" value="ECO:0007669"/>
    <property type="project" value="InterPro"/>
</dbReference>
<reference evidence="10" key="1">
    <citation type="journal article" date="2012" name="MBio">
        <title>Comparative genome analysis of Trichophyton rubrum and related dermatophytes reveals candidate genes involved in infection.</title>
        <authorList>
            <person name="Martinez D.A."/>
            <person name="Oliver B.G."/>
            <person name="Graeser Y."/>
            <person name="Goldberg J.M."/>
            <person name="Li W."/>
            <person name="Martinez-Rossi N.M."/>
            <person name="Monod M."/>
            <person name="Shelest E."/>
            <person name="Barton R.C."/>
            <person name="Birch E."/>
            <person name="Brakhage A.A."/>
            <person name="Chen Z."/>
            <person name="Gurr S.J."/>
            <person name="Heiman D."/>
            <person name="Heitman J."/>
            <person name="Kosti I."/>
            <person name="Rossi A."/>
            <person name="Saif S."/>
            <person name="Samalova M."/>
            <person name="Saunders C.W."/>
            <person name="Shea T."/>
            <person name="Summerbell R.C."/>
            <person name="Xu J."/>
            <person name="Young S."/>
            <person name="Zeng Q."/>
            <person name="Birren B.W."/>
            <person name="Cuomo C.A."/>
            <person name="White T.C."/>
        </authorList>
    </citation>
    <scope>NUCLEOTIDE SEQUENCE [LARGE SCALE GENOMIC DNA]</scope>
    <source>
        <strain evidence="10">ATCC MYA-4604 / CBS 118893</strain>
    </source>
</reference>
<dbReference type="GO" id="GO:0005737">
    <property type="term" value="C:cytoplasm"/>
    <property type="evidence" value="ECO:0007669"/>
    <property type="project" value="TreeGrafter"/>
</dbReference>
<keyword evidence="4 7" id="KW-0862">Zinc</keyword>
<evidence type="ECO:0000256" key="7">
    <source>
        <dbReference type="RuleBase" id="RU361277"/>
    </source>
</evidence>
<evidence type="ECO:0000256" key="3">
    <source>
        <dbReference type="ARBA" id="ARBA00022723"/>
    </source>
</evidence>
<dbReference type="InParanoid" id="E4UUK1"/>
<dbReference type="PANTHER" id="PTHR42940">
    <property type="entry name" value="ALCOHOL DEHYDROGENASE 1-RELATED"/>
    <property type="match status" value="1"/>
</dbReference>
<organism evidence="10">
    <name type="scientific">Arthroderma gypseum (strain ATCC MYA-4604 / CBS 118893)</name>
    <name type="common">Microsporum gypseum</name>
    <dbReference type="NCBI Taxonomy" id="535722"/>
    <lineage>
        <taxon>Eukaryota</taxon>
        <taxon>Fungi</taxon>
        <taxon>Dikarya</taxon>
        <taxon>Ascomycota</taxon>
        <taxon>Pezizomycotina</taxon>
        <taxon>Eurotiomycetes</taxon>
        <taxon>Eurotiomycetidae</taxon>
        <taxon>Onygenales</taxon>
        <taxon>Arthrodermataceae</taxon>
        <taxon>Nannizzia</taxon>
    </lineage>
</organism>
<dbReference type="SUPFAM" id="SSF50129">
    <property type="entry name" value="GroES-like"/>
    <property type="match status" value="1"/>
</dbReference>